<evidence type="ECO:0000313" key="1">
    <source>
        <dbReference type="EMBL" id="GJH15711.1"/>
    </source>
</evidence>
<name>A0ACB5QKJ4_9BURK</name>
<proteinExistence type="predicted"/>
<keyword evidence="2" id="KW-1185">Reference proteome</keyword>
<reference evidence="1" key="1">
    <citation type="submission" date="2021-09" db="EMBL/GenBank/DDBJ databases">
        <title>Isolation and characterization of 3-chlorobenzoate degrading bacteria from soils in Shizuoka.</title>
        <authorList>
            <person name="Ifat A."/>
            <person name="Ogawa N."/>
            <person name="Kimbara K."/>
            <person name="Moriuchi R."/>
            <person name="Dohra H."/>
            <person name="Shintani M."/>
        </authorList>
    </citation>
    <scope>NUCLEOTIDE SEQUENCE</scope>
    <source>
        <strain evidence="1">19CS2-2</strain>
    </source>
</reference>
<evidence type="ECO:0000313" key="2">
    <source>
        <dbReference type="Proteomes" id="UP001055013"/>
    </source>
</evidence>
<dbReference type="EMBL" id="BPUR01000002">
    <property type="protein sequence ID" value="GJH15711.1"/>
    <property type="molecule type" value="Genomic_DNA"/>
</dbReference>
<accession>A0ACB5QKJ4</accession>
<comment type="caution">
    <text evidence="1">The sequence shown here is derived from an EMBL/GenBank/DDBJ whole genome shotgun (WGS) entry which is preliminary data.</text>
</comment>
<sequence length="286" mass="28699">MAVARTRGRFGGFRIVSKPRSAFLISLAASASQNTRTNMKFVVAVSALSIALAGCGGGGGGGSDSTPSAPEANAAQGLYSGTDVNGNVVGGVVLDTGVYYFVYANTTTNAFGLVQGTASASHGAFQSDNARTFDITGKSASDTPVLAGYNEKNSVQGVIYTSAAKQNSFKFNLLYDGTYERAIALSAVAGSYSGAAGSIKGSETTTFAIGQDGAIKGAGASGCTFSGTATPHGNKYFLDAAITFGGAPCVYPGATVTGVVFFANGQVLAALTLPDRSDAFVVAATK</sequence>
<organism evidence="1 2">
    <name type="scientific">Caballeronia novacaledonica</name>
    <dbReference type="NCBI Taxonomy" id="1544861"/>
    <lineage>
        <taxon>Bacteria</taxon>
        <taxon>Pseudomonadati</taxon>
        <taxon>Pseudomonadota</taxon>
        <taxon>Betaproteobacteria</taxon>
        <taxon>Burkholderiales</taxon>
        <taxon>Burkholderiaceae</taxon>
        <taxon>Caballeronia</taxon>
    </lineage>
</organism>
<dbReference type="Proteomes" id="UP001055013">
    <property type="component" value="Unassembled WGS sequence"/>
</dbReference>
<protein>
    <submittedName>
        <fullName evidence="1">Uncharacterized protein</fullName>
    </submittedName>
</protein>
<gene>
    <name evidence="1" type="ORF">CBA19CS22_04235</name>
</gene>